<name>A0A809SDU0_9BACT</name>
<dbReference type="GO" id="GO:0003723">
    <property type="term" value="F:RNA binding"/>
    <property type="evidence" value="ECO:0007669"/>
    <property type="project" value="UniProtKB-KW"/>
</dbReference>
<protein>
    <submittedName>
        <fullName evidence="2">RNA-binding protein</fullName>
    </submittedName>
</protein>
<evidence type="ECO:0000256" key="1">
    <source>
        <dbReference type="PROSITE-ProRule" id="PRU00182"/>
    </source>
</evidence>
<evidence type="ECO:0000313" key="3">
    <source>
        <dbReference type="Proteomes" id="UP000464317"/>
    </source>
</evidence>
<proteinExistence type="predicted"/>
<dbReference type="SUPFAM" id="SSF55174">
    <property type="entry name" value="Alpha-L RNA-binding motif"/>
    <property type="match status" value="1"/>
</dbReference>
<dbReference type="InterPro" id="IPR036986">
    <property type="entry name" value="S4_RNA-bd_sf"/>
</dbReference>
<organism evidence="2 3">
    <name type="scientific">Mycoplasmopsis felis</name>
    <dbReference type="NCBI Taxonomy" id="33923"/>
    <lineage>
        <taxon>Bacteria</taxon>
        <taxon>Bacillati</taxon>
        <taxon>Mycoplasmatota</taxon>
        <taxon>Mycoplasmoidales</taxon>
        <taxon>Metamycoplasmataceae</taxon>
        <taxon>Mycoplasmopsis</taxon>
    </lineage>
</organism>
<keyword evidence="1" id="KW-0694">RNA-binding</keyword>
<keyword evidence="3" id="KW-1185">Reference proteome</keyword>
<gene>
    <name evidence="2" type="ORF">JPM2_0020</name>
</gene>
<dbReference type="RefSeq" id="WP_161552846.1">
    <property type="nucleotide sequence ID" value="NZ_AP022325.1"/>
</dbReference>
<reference evidence="2 3" key="1">
    <citation type="submission" date="2020-01" db="EMBL/GenBank/DDBJ databases">
        <title>Complete genome sequence of Mycoplasma felis strain Myco-2.</title>
        <authorList>
            <person name="Kinoshita Y."/>
            <person name="Niwa H."/>
            <person name="Uchida-Fujii E."/>
            <person name="Nukada T."/>
        </authorList>
    </citation>
    <scope>NUCLEOTIDE SEQUENCE [LARGE SCALE GENOMIC DNA]</scope>
    <source>
        <strain evidence="2 3">Myco-2</strain>
    </source>
</reference>
<sequence>MIIKIKTNEIKLGQLLKKIDEINTGGQAKFFIEENFIKINDKENVTRNSKIRSGDILKINENIYKIEKE</sequence>
<dbReference type="KEGG" id="mfel:JPM2_0020"/>
<dbReference type="PROSITE" id="PS50889">
    <property type="entry name" value="S4"/>
    <property type="match status" value="1"/>
</dbReference>
<evidence type="ECO:0000313" key="2">
    <source>
        <dbReference type="EMBL" id="BBU47309.1"/>
    </source>
</evidence>
<dbReference type="EMBL" id="AP022325">
    <property type="protein sequence ID" value="BBU47309.1"/>
    <property type="molecule type" value="Genomic_DNA"/>
</dbReference>
<dbReference type="Proteomes" id="UP000464317">
    <property type="component" value="Chromosome"/>
</dbReference>
<dbReference type="Pfam" id="PF13275">
    <property type="entry name" value="S4_2"/>
    <property type="match status" value="1"/>
</dbReference>
<accession>A0A809SDU0</accession>
<dbReference type="Gene3D" id="3.10.290.10">
    <property type="entry name" value="RNA-binding S4 domain"/>
    <property type="match status" value="1"/>
</dbReference>
<dbReference type="AlphaFoldDB" id="A0A809SDU0"/>